<evidence type="ECO:0000256" key="1">
    <source>
        <dbReference type="SAM" id="MobiDB-lite"/>
    </source>
</evidence>
<dbReference type="PROSITE" id="PS00028">
    <property type="entry name" value="ZINC_FINGER_C2H2_1"/>
    <property type="match status" value="1"/>
</dbReference>
<proteinExistence type="predicted"/>
<feature type="compositionally biased region" description="Polar residues" evidence="1">
    <location>
        <begin position="903"/>
        <end position="914"/>
    </location>
</feature>
<keyword evidence="4" id="KW-1185">Reference proteome</keyword>
<feature type="compositionally biased region" description="Low complexity" evidence="1">
    <location>
        <begin position="1214"/>
        <end position="1234"/>
    </location>
</feature>
<reference evidence="3 4" key="1">
    <citation type="submission" date="2019-03" db="EMBL/GenBank/DDBJ databases">
        <title>An improved genome assembly of the fluke Schistosoma japonicum.</title>
        <authorList>
            <person name="Hu W."/>
            <person name="Luo F."/>
            <person name="Yin M."/>
            <person name="Mo X."/>
            <person name="Sun C."/>
            <person name="Wu Q."/>
            <person name="Zhu B."/>
            <person name="Xiang M."/>
            <person name="Wang J."/>
            <person name="Wang Y."/>
            <person name="Zhang T."/>
            <person name="Xu B."/>
            <person name="Zheng H."/>
            <person name="Feng Z."/>
        </authorList>
    </citation>
    <scope>NUCLEOTIDE SEQUENCE [LARGE SCALE GENOMIC DNA]</scope>
    <source>
        <strain evidence="3">HuSjv2</strain>
        <tissue evidence="3">Worms</tissue>
    </source>
</reference>
<feature type="region of interest" description="Disordered" evidence="1">
    <location>
        <begin position="882"/>
        <end position="914"/>
    </location>
</feature>
<protein>
    <submittedName>
        <fullName evidence="3">Zinc C2H2 type</fullName>
    </submittedName>
</protein>
<sequence length="1800" mass="200798">MSVASQHDVMIAKVALPEQRGNFLLSSIKQESCDTVSVTPASTDNLPITTTTTISELVRSTNQVQSESTFYITPPPYFPTAEHLTIPGPHPPTWSTLNQKQVSEACSRPLRLHSVPTLLNPSPIINNVTTITPVLVSGVIPSCLPQQNQSLSNPIRLRNPPINAFVNNHLRLPSSENTTALYPGVFLGGSITPPIIQSFGSNIPNVLNGTPAYHPLLHNNHSSAQRALSASSTRAVQSSTYLPLNVPIQPQQLMNNTRYCSTVSSTNDLNRVISNSFNVNDSINRSNNNDNDINSLTIVHCHLGNSCINHPSLNKDCNPVEQVCSSFEPHQKSLNQSIRRSNSLEPVNINQIIATKTVALPTHSSEISVSAIDKQTFTTAVSFHSSATIATTIAPDIVTATSNYDSSMENSTFDGVLWGRLCRRADGDLMFPGLSQTCTFRGANSMLKQIFQMIRTTEDSLSLQLPASALRNEIDSDLRLENHPSASLLNPVSKKGFHICLCCRLTFTSSNLYECHLNRSIAHIHYRCHLCLESNVIPQATTNQSDMNLVPSTTNSVGTIRRNPIDKRNISITNNSNGDVIHFQFYSVLPGGIIKATNHCAIFNHFTSTHPNQMNLWTLKPSLLTIYPLTKSLTCSDSTKSSLSDLLSNTPSGKSFTSLVPNRSDEFESDSEFFNDLCSSAVFSDLRQSLNNISAFDNFDLLHSSSSSFKSVDNVVDDNALSNSSINLDDYHNNVIIEEFSSLQRIFTPSPNSSHRQQIISNDKGATDHHRQHHHQLYPHLPRLPSPDSLLFRVILNLANSEIWHSHLFLSNWCDNNSSNTTSFRANVNKPKNVGKNNSTNIVINIDDDEDDVNKNGLVKLDGVNRNDDNFYNATSATTITTTTTNANNNNSGTNDNSGKNVGDSSISKNKSPAKQSLRKRLCDICLPPSAPSNTYLNQALGYLQISSNHNNHDHHNLTSVSYTTKTNPTSDALSIDNGKRKSKNLNENRQSGVLCCLICKYRTNDPKLLVDHLIGDPPLIQTKCGLCGQVLYINEPLLCSVKAHLLLHLGCFLMCPRCGFTPPLYLAPDCAQLCLRVHLRFVCYHFNLKEVYQCKYCEGHGKGFLTYENLCQHHLEHHVKRIYSCLWCVRLQVNTTTTTTTTTNNNNYSNDNTNCASHQLNDHSNNNTVVSINNFVAPVDQIPKKHSSYTVQHHMNEENIKLLFSTVSSQTQSHLNSNKSNSSNDSGDSSLHNKNQSIFRSTSIQEISHHLKSFHWPFVSSPSPVIEQVNNNEITEQQPMCSMTETVMTVNAPMSTISDGRDDSTALSKLNSNFNNLCTNSDVSQTTKSQNNPLPPHHPHNRKRNMKSILSFNLVPHVDYSIAFQCIECLKEINTKENYADHFQAEHGSKYIRECFYRCFGACKRLLPNIDVFREHLTNCLHAQSIYYATFGHLYNKDKTFDLFSINSSLNVTSMQDKQLTITSEQQSTLDDHLMYSKDLQNIDKHNTSSSPGCRLCFCAYCGIGSQRKSTWNYSSFSVLSSLSPKSDLVLVESCASDDGNSLPDVNNNLVSQNSINNPPNNSVNCSLQSQNWIRSNSVPCPLSEGIRSEKTTHVTASRGNTFNKRTTTMTTMATTTTTTTTTNRDNFYTPQYFTNLITLQNHEKSCHYSKSTNLIACPWCRKYISFSKKDKVNITYLHLFSHLREHCMASWYFDRMRQWNKNAKGLPHCVCGSALLDSPLAIFSHAAAHLLYTNKSLIFLDSSPHYRPHQQHSSSSVKSQSNSSKELLFPKYSDHIPCSVEIYRHSISFDAKYTNPRD</sequence>
<dbReference type="InterPro" id="IPR013087">
    <property type="entry name" value="Znf_C2H2_type"/>
</dbReference>
<feature type="compositionally biased region" description="Polar residues" evidence="1">
    <location>
        <begin position="1322"/>
        <end position="1331"/>
    </location>
</feature>
<dbReference type="Proteomes" id="UP000311919">
    <property type="component" value="Unassembled WGS sequence"/>
</dbReference>
<feature type="compositionally biased region" description="Low complexity" evidence="1">
    <location>
        <begin position="882"/>
        <end position="901"/>
    </location>
</feature>
<dbReference type="SMART" id="SM00355">
    <property type="entry name" value="ZnF_C2H2"/>
    <property type="match status" value="6"/>
</dbReference>
<evidence type="ECO:0000313" key="4">
    <source>
        <dbReference type="Proteomes" id="UP000311919"/>
    </source>
</evidence>
<feature type="compositionally biased region" description="Polar residues" evidence="1">
    <location>
        <begin position="750"/>
        <end position="761"/>
    </location>
</feature>
<evidence type="ECO:0000313" key="3">
    <source>
        <dbReference type="EMBL" id="TNN15303.1"/>
    </source>
</evidence>
<comment type="caution">
    <text evidence="3">The sequence shown here is derived from an EMBL/GenBank/DDBJ whole genome shotgun (WGS) entry which is preliminary data.</text>
</comment>
<feature type="region of interest" description="Disordered" evidence="1">
    <location>
        <begin position="1322"/>
        <end position="1343"/>
    </location>
</feature>
<feature type="region of interest" description="Disordered" evidence="1">
    <location>
        <begin position="1212"/>
        <end position="1235"/>
    </location>
</feature>
<dbReference type="OrthoDB" id="6263508at2759"/>
<name>A0A4Z2DFM8_SCHJA</name>
<feature type="region of interest" description="Disordered" evidence="1">
    <location>
        <begin position="750"/>
        <end position="775"/>
    </location>
</feature>
<accession>A0A4Z2DFM8</accession>
<gene>
    <name evidence="3" type="ORF">EWB00_001421</name>
</gene>
<evidence type="ECO:0000259" key="2">
    <source>
        <dbReference type="PROSITE" id="PS00028"/>
    </source>
</evidence>
<feature type="domain" description="C2H2-type" evidence="2">
    <location>
        <begin position="1367"/>
        <end position="1388"/>
    </location>
</feature>
<organism evidence="3 4">
    <name type="scientific">Schistosoma japonicum</name>
    <name type="common">Blood fluke</name>
    <dbReference type="NCBI Taxonomy" id="6182"/>
    <lineage>
        <taxon>Eukaryota</taxon>
        <taxon>Metazoa</taxon>
        <taxon>Spiralia</taxon>
        <taxon>Lophotrochozoa</taxon>
        <taxon>Platyhelminthes</taxon>
        <taxon>Trematoda</taxon>
        <taxon>Digenea</taxon>
        <taxon>Strigeidida</taxon>
        <taxon>Schistosomatoidea</taxon>
        <taxon>Schistosomatidae</taxon>
        <taxon>Schistosoma</taxon>
    </lineage>
</organism>
<dbReference type="EMBL" id="SKCS01000150">
    <property type="protein sequence ID" value="TNN15303.1"/>
    <property type="molecule type" value="Genomic_DNA"/>
</dbReference>